<evidence type="ECO:0000259" key="4">
    <source>
        <dbReference type="PROSITE" id="PS50887"/>
    </source>
</evidence>
<dbReference type="SMART" id="SM00267">
    <property type="entry name" value="GGDEF"/>
    <property type="match status" value="1"/>
</dbReference>
<dbReference type="EC" id="2.7.7.65" evidence="1"/>
<name>A0A327KCT7_9BRAD</name>
<dbReference type="InterPro" id="IPR043128">
    <property type="entry name" value="Rev_trsase/Diguanyl_cyclase"/>
</dbReference>
<dbReference type="FunFam" id="3.30.70.270:FF:000001">
    <property type="entry name" value="Diguanylate cyclase domain protein"/>
    <property type="match status" value="1"/>
</dbReference>
<keyword evidence="6" id="KW-1185">Reference proteome</keyword>
<protein>
    <recommendedName>
        <fullName evidence="1">diguanylate cyclase</fullName>
        <ecNumber evidence="1">2.7.7.65</ecNumber>
    </recommendedName>
</protein>
<evidence type="ECO:0000256" key="1">
    <source>
        <dbReference type="ARBA" id="ARBA00012528"/>
    </source>
</evidence>
<evidence type="ECO:0000313" key="5">
    <source>
        <dbReference type="EMBL" id="RAI36157.1"/>
    </source>
</evidence>
<sequence>MSRQPCPGHITYAHRLPVRAHDFGRWHRPHSLQNAAMTQTSATTDPATAFAIALRALERIRGLGQVPDPPTFTVWFTYFQGHNPALNRDIEEVDPGALSRTRLTAIHDRHFATERHFGQLLSVGEALGAETRKVENVIRVASGSAAGYGIDLQSAADALDTGGADLSVSELIKSLVRSTDAIQQTNALLQAQLQQSEHQFRLLQENMETLRLESMTDPLTRLANRKYFDFSLGQATARAADDEAPESFSLAMVDIDRFKQFNDQFGHATGDDVLRLVAFALKNNVRTSDLVARYGGDEFAVLLPNAPLEDAMAVGDQIRKAVAERPLLRRATKEMLGHVTLSIGVAAWRPGETAESLLERADRLLYEAKANGRNCLVGAPVSAG</sequence>
<dbReference type="GO" id="GO:0052621">
    <property type="term" value="F:diguanylate cyclase activity"/>
    <property type="evidence" value="ECO:0007669"/>
    <property type="project" value="UniProtKB-EC"/>
</dbReference>
<gene>
    <name evidence="5" type="ORF">CH338_18050</name>
</gene>
<evidence type="ECO:0000256" key="3">
    <source>
        <dbReference type="SAM" id="Coils"/>
    </source>
</evidence>
<dbReference type="InterPro" id="IPR000160">
    <property type="entry name" value="GGDEF_dom"/>
</dbReference>
<dbReference type="GO" id="GO:0043709">
    <property type="term" value="P:cell adhesion involved in single-species biofilm formation"/>
    <property type="evidence" value="ECO:0007669"/>
    <property type="project" value="TreeGrafter"/>
</dbReference>
<dbReference type="GO" id="GO:0005886">
    <property type="term" value="C:plasma membrane"/>
    <property type="evidence" value="ECO:0007669"/>
    <property type="project" value="TreeGrafter"/>
</dbReference>
<dbReference type="SUPFAM" id="SSF55073">
    <property type="entry name" value="Nucleotide cyclase"/>
    <property type="match status" value="1"/>
</dbReference>
<dbReference type="PANTHER" id="PTHR45138">
    <property type="entry name" value="REGULATORY COMPONENTS OF SENSORY TRANSDUCTION SYSTEM"/>
    <property type="match status" value="1"/>
</dbReference>
<dbReference type="CDD" id="cd01949">
    <property type="entry name" value="GGDEF"/>
    <property type="match status" value="1"/>
</dbReference>
<dbReference type="Proteomes" id="UP000248863">
    <property type="component" value="Unassembled WGS sequence"/>
</dbReference>
<organism evidence="5 6">
    <name type="scientific">Rhodoplanes elegans</name>
    <dbReference type="NCBI Taxonomy" id="29408"/>
    <lineage>
        <taxon>Bacteria</taxon>
        <taxon>Pseudomonadati</taxon>
        <taxon>Pseudomonadota</taxon>
        <taxon>Alphaproteobacteria</taxon>
        <taxon>Hyphomicrobiales</taxon>
        <taxon>Nitrobacteraceae</taxon>
        <taxon>Rhodoplanes</taxon>
    </lineage>
</organism>
<accession>A0A327KCT7</accession>
<dbReference type="Pfam" id="PF00990">
    <property type="entry name" value="GGDEF"/>
    <property type="match status" value="1"/>
</dbReference>
<dbReference type="PANTHER" id="PTHR45138:SF9">
    <property type="entry name" value="DIGUANYLATE CYCLASE DGCM-RELATED"/>
    <property type="match status" value="1"/>
</dbReference>
<evidence type="ECO:0000256" key="2">
    <source>
        <dbReference type="ARBA" id="ARBA00034247"/>
    </source>
</evidence>
<dbReference type="GO" id="GO:1902201">
    <property type="term" value="P:negative regulation of bacterial-type flagellum-dependent cell motility"/>
    <property type="evidence" value="ECO:0007669"/>
    <property type="project" value="TreeGrafter"/>
</dbReference>
<comment type="catalytic activity">
    <reaction evidence="2">
        <text>2 GTP = 3',3'-c-di-GMP + 2 diphosphate</text>
        <dbReference type="Rhea" id="RHEA:24898"/>
        <dbReference type="ChEBI" id="CHEBI:33019"/>
        <dbReference type="ChEBI" id="CHEBI:37565"/>
        <dbReference type="ChEBI" id="CHEBI:58805"/>
        <dbReference type="EC" id="2.7.7.65"/>
    </reaction>
</comment>
<evidence type="ECO:0000313" key="6">
    <source>
        <dbReference type="Proteomes" id="UP000248863"/>
    </source>
</evidence>
<dbReference type="AlphaFoldDB" id="A0A327KCT7"/>
<dbReference type="Gene3D" id="3.30.70.270">
    <property type="match status" value="1"/>
</dbReference>
<reference evidence="5 6" key="1">
    <citation type="submission" date="2017-07" db="EMBL/GenBank/DDBJ databases">
        <title>Draft Genome Sequences of Select Purple Nonsulfur Bacteria.</title>
        <authorList>
            <person name="Lasarre B."/>
            <person name="Mckinlay J.B."/>
        </authorList>
    </citation>
    <scope>NUCLEOTIDE SEQUENCE [LARGE SCALE GENOMIC DNA]</scope>
    <source>
        <strain evidence="5 6">DSM 11907</strain>
    </source>
</reference>
<comment type="caution">
    <text evidence="5">The sequence shown here is derived from an EMBL/GenBank/DDBJ whole genome shotgun (WGS) entry which is preliminary data.</text>
</comment>
<feature type="domain" description="GGDEF" evidence="4">
    <location>
        <begin position="246"/>
        <end position="381"/>
    </location>
</feature>
<dbReference type="NCBIfam" id="TIGR00254">
    <property type="entry name" value="GGDEF"/>
    <property type="match status" value="1"/>
</dbReference>
<dbReference type="InterPro" id="IPR050469">
    <property type="entry name" value="Diguanylate_Cyclase"/>
</dbReference>
<keyword evidence="3" id="KW-0175">Coiled coil</keyword>
<feature type="coiled-coil region" evidence="3">
    <location>
        <begin position="186"/>
        <end position="213"/>
    </location>
</feature>
<dbReference type="PROSITE" id="PS50887">
    <property type="entry name" value="GGDEF"/>
    <property type="match status" value="1"/>
</dbReference>
<proteinExistence type="predicted"/>
<dbReference type="EMBL" id="NPEU01000229">
    <property type="protein sequence ID" value="RAI36157.1"/>
    <property type="molecule type" value="Genomic_DNA"/>
</dbReference>
<dbReference type="InterPro" id="IPR029787">
    <property type="entry name" value="Nucleotide_cyclase"/>
</dbReference>